<accession>B0EBF1</accession>
<proteinExistence type="predicted"/>
<protein>
    <submittedName>
        <fullName evidence="1">Uncharacterized protein</fullName>
    </submittedName>
</protein>
<evidence type="ECO:0000313" key="1">
    <source>
        <dbReference type="EMBL" id="EDR28145.1"/>
    </source>
</evidence>
<dbReference type="EMBL" id="DS548585">
    <property type="protein sequence ID" value="EDR28145.1"/>
    <property type="molecule type" value="Genomic_DNA"/>
</dbReference>
<dbReference type="eggNOG" id="ENOG502S7BY">
    <property type="taxonomic scope" value="Eukaryota"/>
</dbReference>
<dbReference type="Proteomes" id="UP000008076">
    <property type="component" value="Unassembled WGS sequence"/>
</dbReference>
<dbReference type="AlphaFoldDB" id="B0EBF1"/>
<gene>
    <name evidence="1" type="ORF">EDI_352520</name>
</gene>
<dbReference type="GeneID" id="5880609"/>
<dbReference type="KEGG" id="edi:EDI_352520"/>
<dbReference type="RefSeq" id="XP_001735648.1">
    <property type="nucleotide sequence ID" value="XM_001735596.1"/>
</dbReference>
<keyword evidence="2" id="KW-1185">Reference proteome</keyword>
<sequence>MVGLGGCPPPSGCACPPPPPVVGGCLPPPPPSVVSGRLPPPPPSAYACPLPPPPPVVGACPLPPPPPPSAYACPPPPSPPGACPPPPGSSSIVIDQEKIVQQQENIKECLFEKIVKCQKAAGEFVGIDTLIKEIDKFKNTQFDQTVVQTFFVVQLLKEKFVENKIEWKLLVKKAEKWLEMKQPLPEEIKAQIMSLAKSIILK</sequence>
<organism evidence="2">
    <name type="scientific">Entamoeba dispar (strain ATCC PRA-260 / SAW760)</name>
    <dbReference type="NCBI Taxonomy" id="370354"/>
    <lineage>
        <taxon>Eukaryota</taxon>
        <taxon>Amoebozoa</taxon>
        <taxon>Evosea</taxon>
        <taxon>Archamoebae</taxon>
        <taxon>Mastigamoebida</taxon>
        <taxon>Entamoebidae</taxon>
        <taxon>Entamoeba</taxon>
    </lineage>
</organism>
<reference evidence="2" key="1">
    <citation type="submission" date="2007-12" db="EMBL/GenBank/DDBJ databases">
        <title>Annotation of Entamoeba dispar SAW760.</title>
        <authorList>
            <person name="Lorenzi H."/>
            <person name="Inman J."/>
            <person name="Schobel S."/>
            <person name="Amedeo P."/>
            <person name="Caler E."/>
        </authorList>
    </citation>
    <scope>NUCLEOTIDE SEQUENCE [LARGE SCALE GENOMIC DNA]</scope>
    <source>
        <strain evidence="2">ATCC PRA-260 / SAW760</strain>
    </source>
</reference>
<name>B0EBF1_ENTDS</name>
<evidence type="ECO:0000313" key="2">
    <source>
        <dbReference type="Proteomes" id="UP000008076"/>
    </source>
</evidence>